<reference evidence="1" key="1">
    <citation type="journal article" date="2022" name="Plant J.">
        <title>Strategies of tolerance reflected in two North American maple genomes.</title>
        <authorList>
            <person name="McEvoy S.L."/>
            <person name="Sezen U.U."/>
            <person name="Trouern-Trend A."/>
            <person name="McMahon S.M."/>
            <person name="Schaberg P.G."/>
            <person name="Yang J."/>
            <person name="Wegrzyn J.L."/>
            <person name="Swenson N.G."/>
        </authorList>
    </citation>
    <scope>NUCLEOTIDE SEQUENCE</scope>
    <source>
        <strain evidence="1">91603</strain>
    </source>
</reference>
<comment type="caution">
    <text evidence="1">The sequence shown here is derived from an EMBL/GenBank/DDBJ whole genome shotgun (WGS) entry which is preliminary data.</text>
</comment>
<dbReference type="EMBL" id="JAJSOW010000102">
    <property type="protein sequence ID" value="KAI9177424.1"/>
    <property type="molecule type" value="Genomic_DNA"/>
</dbReference>
<dbReference type="PANTHER" id="PTHR35317:SF42">
    <property type="entry name" value="RETROTRANSPOSON GAG DOMAIN-CONTAINING PROTEIN"/>
    <property type="match status" value="1"/>
</dbReference>
<sequence length="178" mass="20605">MDLDLALWIEQPASLTDASSSDDRQNFEKWNRSNRMSLMIIKRGILEVFRGAVFEEITKAKEFLSEIEKRFAKNNKAETSMLLQSLISMKYKGKGNIREYIMEMSHIAYKLKTLKLERSDDLLVHLVLISLPAQYGQFKDRKCSLASISKDKGKMSVKSDHAGDYYDRYYGLGEQLIF</sequence>
<accession>A0AAD5IU99</accession>
<reference evidence="1" key="2">
    <citation type="submission" date="2023-02" db="EMBL/GenBank/DDBJ databases">
        <authorList>
            <person name="Swenson N.G."/>
            <person name="Wegrzyn J.L."/>
            <person name="Mcevoy S.L."/>
        </authorList>
    </citation>
    <scope>NUCLEOTIDE SEQUENCE</scope>
    <source>
        <strain evidence="1">91603</strain>
        <tissue evidence="1">Leaf</tissue>
    </source>
</reference>
<protein>
    <submittedName>
        <fullName evidence="1">Uncharacterized protein</fullName>
    </submittedName>
</protein>
<keyword evidence="2" id="KW-1185">Reference proteome</keyword>
<evidence type="ECO:0000313" key="1">
    <source>
        <dbReference type="EMBL" id="KAI9177424.1"/>
    </source>
</evidence>
<name>A0AAD5IU99_ACENE</name>
<organism evidence="1 2">
    <name type="scientific">Acer negundo</name>
    <name type="common">Box elder</name>
    <dbReference type="NCBI Taxonomy" id="4023"/>
    <lineage>
        <taxon>Eukaryota</taxon>
        <taxon>Viridiplantae</taxon>
        <taxon>Streptophyta</taxon>
        <taxon>Embryophyta</taxon>
        <taxon>Tracheophyta</taxon>
        <taxon>Spermatophyta</taxon>
        <taxon>Magnoliopsida</taxon>
        <taxon>eudicotyledons</taxon>
        <taxon>Gunneridae</taxon>
        <taxon>Pentapetalae</taxon>
        <taxon>rosids</taxon>
        <taxon>malvids</taxon>
        <taxon>Sapindales</taxon>
        <taxon>Sapindaceae</taxon>
        <taxon>Hippocastanoideae</taxon>
        <taxon>Acereae</taxon>
        <taxon>Acer</taxon>
    </lineage>
</organism>
<gene>
    <name evidence="1" type="ORF">LWI28_015053</name>
</gene>
<evidence type="ECO:0000313" key="2">
    <source>
        <dbReference type="Proteomes" id="UP001064489"/>
    </source>
</evidence>
<dbReference type="Pfam" id="PF14223">
    <property type="entry name" value="Retrotran_gag_2"/>
    <property type="match status" value="1"/>
</dbReference>
<dbReference type="PANTHER" id="PTHR35317">
    <property type="entry name" value="OS04G0629600 PROTEIN"/>
    <property type="match status" value="1"/>
</dbReference>
<dbReference type="Proteomes" id="UP001064489">
    <property type="component" value="Chromosome 5"/>
</dbReference>
<dbReference type="AlphaFoldDB" id="A0AAD5IU99"/>
<proteinExistence type="predicted"/>